<dbReference type="PROSITE" id="PS50853">
    <property type="entry name" value="FN3"/>
    <property type="match status" value="1"/>
</dbReference>
<dbReference type="Pfam" id="PF00041">
    <property type="entry name" value="fn3"/>
    <property type="match status" value="1"/>
</dbReference>
<organism evidence="10 11">
    <name type="scientific">Kibdelosporangium phytohabitans</name>
    <dbReference type="NCBI Taxonomy" id="860235"/>
    <lineage>
        <taxon>Bacteria</taxon>
        <taxon>Bacillati</taxon>
        <taxon>Actinomycetota</taxon>
        <taxon>Actinomycetes</taxon>
        <taxon>Pseudonocardiales</taxon>
        <taxon>Pseudonocardiaceae</taxon>
        <taxon>Kibdelosporangium</taxon>
    </lineage>
</organism>
<dbReference type="CDD" id="cd21112">
    <property type="entry name" value="alphaLP-like"/>
    <property type="match status" value="1"/>
</dbReference>
<dbReference type="GO" id="GO:0006508">
    <property type="term" value="P:proteolysis"/>
    <property type="evidence" value="ECO:0007669"/>
    <property type="project" value="UniProtKB-KW"/>
</dbReference>
<dbReference type="STRING" id="860235.AOZ06_10110"/>
<evidence type="ECO:0000313" key="11">
    <source>
        <dbReference type="Proteomes" id="UP000063699"/>
    </source>
</evidence>
<evidence type="ECO:0000256" key="4">
    <source>
        <dbReference type="ARBA" id="ARBA00022825"/>
    </source>
</evidence>
<gene>
    <name evidence="10" type="ORF">AOZ06_10110</name>
</gene>
<dbReference type="SUPFAM" id="SSF49785">
    <property type="entry name" value="Galactose-binding domain-like"/>
    <property type="match status" value="1"/>
</dbReference>
<keyword evidence="4" id="KW-0720">Serine protease</keyword>
<keyword evidence="5" id="KW-1015">Disulfide bond</keyword>
<dbReference type="InterPro" id="IPR013783">
    <property type="entry name" value="Ig-like_fold"/>
</dbReference>
<dbReference type="InterPro" id="IPR036116">
    <property type="entry name" value="FN3_sf"/>
</dbReference>
<evidence type="ECO:0000256" key="6">
    <source>
        <dbReference type="ARBA" id="ARBA00023295"/>
    </source>
</evidence>
<dbReference type="Pfam" id="PF01483">
    <property type="entry name" value="P_proprotein"/>
    <property type="match status" value="1"/>
</dbReference>
<dbReference type="CDD" id="cd00063">
    <property type="entry name" value="FN3"/>
    <property type="match status" value="1"/>
</dbReference>
<dbReference type="PROSITE" id="PS00135">
    <property type="entry name" value="TRYPSIN_SER"/>
    <property type="match status" value="1"/>
</dbReference>
<keyword evidence="7" id="KW-0119">Carbohydrate metabolism</keyword>
<keyword evidence="3" id="KW-0378">Hydrolase</keyword>
<dbReference type="AlphaFoldDB" id="A0A0N9HLN2"/>
<evidence type="ECO:0000313" key="10">
    <source>
        <dbReference type="EMBL" id="ALG07228.1"/>
    </source>
</evidence>
<dbReference type="PROSITE" id="PS51829">
    <property type="entry name" value="P_HOMO_B"/>
    <property type="match status" value="1"/>
</dbReference>
<evidence type="ECO:0000256" key="1">
    <source>
        <dbReference type="ARBA" id="ARBA00007664"/>
    </source>
</evidence>
<dbReference type="InterPro" id="IPR043504">
    <property type="entry name" value="Peptidase_S1_PA_chymotrypsin"/>
</dbReference>
<dbReference type="Gene3D" id="2.60.120.260">
    <property type="entry name" value="Galactose-binding domain-like"/>
    <property type="match status" value="1"/>
</dbReference>
<name>A0A0N9HLN2_9PSEU</name>
<dbReference type="InterPro" id="IPR033116">
    <property type="entry name" value="TRYPSIN_SER"/>
</dbReference>
<dbReference type="GO" id="GO:0000272">
    <property type="term" value="P:polysaccharide catabolic process"/>
    <property type="evidence" value="ECO:0007669"/>
    <property type="project" value="UniProtKB-KW"/>
</dbReference>
<proteinExistence type="inferred from homology"/>
<dbReference type="SMART" id="SM00060">
    <property type="entry name" value="FN3"/>
    <property type="match status" value="1"/>
</dbReference>
<keyword evidence="7" id="KW-0624">Polysaccharide degradation</keyword>
<dbReference type="InterPro" id="IPR003961">
    <property type="entry name" value="FN3_dom"/>
</dbReference>
<dbReference type="SUPFAM" id="SSF49265">
    <property type="entry name" value="Fibronectin type III"/>
    <property type="match status" value="1"/>
</dbReference>
<evidence type="ECO:0000256" key="3">
    <source>
        <dbReference type="ARBA" id="ARBA00022801"/>
    </source>
</evidence>
<comment type="similarity">
    <text evidence="1">Belongs to the peptidase S1 family.</text>
</comment>
<keyword evidence="6" id="KW-0326">Glycosidase</keyword>
<evidence type="ECO:0000256" key="2">
    <source>
        <dbReference type="ARBA" id="ARBA00022670"/>
    </source>
</evidence>
<dbReference type="KEGG" id="kphy:AOZ06_10110"/>
<dbReference type="GO" id="GO:0016798">
    <property type="term" value="F:hydrolase activity, acting on glycosyl bonds"/>
    <property type="evidence" value="ECO:0007669"/>
    <property type="project" value="UniProtKB-KW"/>
</dbReference>
<protein>
    <submittedName>
        <fullName evidence="10">Chitinase</fullName>
    </submittedName>
</protein>
<dbReference type="SUPFAM" id="SSF50494">
    <property type="entry name" value="Trypsin-like serine proteases"/>
    <property type="match status" value="1"/>
</dbReference>
<reference evidence="10 11" key="1">
    <citation type="submission" date="2015-07" db="EMBL/GenBank/DDBJ databases">
        <title>Genome sequencing of Kibdelosporangium phytohabitans.</title>
        <authorList>
            <person name="Qin S."/>
            <person name="Xing K."/>
        </authorList>
    </citation>
    <scope>NUCLEOTIDE SEQUENCE [LARGE SCALE GENOMIC DNA]</scope>
    <source>
        <strain evidence="10 11">KLBMP1111</strain>
    </source>
</reference>
<evidence type="ECO:0000256" key="7">
    <source>
        <dbReference type="ARBA" id="ARBA00023326"/>
    </source>
</evidence>
<keyword evidence="11" id="KW-1185">Reference proteome</keyword>
<dbReference type="InterPro" id="IPR009003">
    <property type="entry name" value="Peptidase_S1_PA"/>
</dbReference>
<keyword evidence="2" id="KW-0645">Protease</keyword>
<dbReference type="GO" id="GO:0004252">
    <property type="term" value="F:serine-type endopeptidase activity"/>
    <property type="evidence" value="ECO:0007669"/>
    <property type="project" value="InterPro"/>
</dbReference>
<dbReference type="PRINTS" id="PR00861">
    <property type="entry name" value="ALYTICPTASE"/>
</dbReference>
<evidence type="ECO:0000259" key="8">
    <source>
        <dbReference type="PROSITE" id="PS50853"/>
    </source>
</evidence>
<evidence type="ECO:0000256" key="5">
    <source>
        <dbReference type="ARBA" id="ARBA00023157"/>
    </source>
</evidence>
<feature type="domain" description="P/Homo B" evidence="9">
    <location>
        <begin position="408"/>
        <end position="530"/>
    </location>
</feature>
<feature type="domain" description="Fibronectin type-III" evidence="8">
    <location>
        <begin position="329"/>
        <end position="414"/>
    </location>
</feature>
<sequence length="530" mass="54367">MARLAVPNAGYWFDPGIGKLVVAVVDQASAAQVRAGGAEAVVVARGQAELDRLLADFGGLRPQDATGVYGWGIDPQVNGLVIRMSHANDQFVAQARRIDPNLRVVNAASAPRQQSGDVRPGSPWWPGSETYCSIGFPATDSAGGKHFVTAGHCTNDVSQPAYGEISQRNRIGTSNSGGGRSVNAREGDMGVVAVTESGWNLSAAVNTWDKPPVTVTGSTEPVQGMSVCHSGNTSKWQCGRVTAINQTINYGSVVVEGLTTTTACSLGGDSGGAWLAGDKAVGLHSGGQSSCSPGGADDQSIFQPVNEPLRKWGLTLVVGSGGDSEAPTVPGSLRSTGGTSDSVSLAWDASTDNVGVAGYDVYNGSAFAVASASPSATVTGLAADTSYTFTVRARDAAGNQSAASAAVTVRTQSGGGGGRTFSNDTDYQIRDFTVASSRLTSNATNAAANPATVKVTATHTCYEDLTITLVAPSGRWYTLARGGGFQCTAFGGPRTYQVPLNERASGTWTLRVADNGPGDVGVLDSWSVTL</sequence>
<dbReference type="Gene3D" id="2.40.10.10">
    <property type="entry name" value="Trypsin-like serine proteases"/>
    <property type="match status" value="2"/>
</dbReference>
<dbReference type="InterPro" id="IPR018114">
    <property type="entry name" value="TRYPSIN_HIS"/>
</dbReference>
<dbReference type="InterPro" id="IPR001316">
    <property type="entry name" value="Pept_S1A_streptogrisin"/>
</dbReference>
<evidence type="ECO:0000259" key="9">
    <source>
        <dbReference type="PROSITE" id="PS51829"/>
    </source>
</evidence>
<dbReference type="PROSITE" id="PS00134">
    <property type="entry name" value="TRYPSIN_HIS"/>
    <property type="match status" value="1"/>
</dbReference>
<dbReference type="Proteomes" id="UP000063699">
    <property type="component" value="Chromosome"/>
</dbReference>
<dbReference type="EMBL" id="CP012752">
    <property type="protein sequence ID" value="ALG07228.1"/>
    <property type="molecule type" value="Genomic_DNA"/>
</dbReference>
<dbReference type="Gene3D" id="2.60.40.10">
    <property type="entry name" value="Immunoglobulins"/>
    <property type="match status" value="1"/>
</dbReference>
<accession>A0A0N9HLN2</accession>
<dbReference type="InterPro" id="IPR002884">
    <property type="entry name" value="P_dom"/>
</dbReference>
<dbReference type="InterPro" id="IPR008979">
    <property type="entry name" value="Galactose-bd-like_sf"/>
</dbReference>